<proteinExistence type="predicted"/>
<dbReference type="EMBL" id="LWMN01000010">
    <property type="protein sequence ID" value="OAQ56434.1"/>
    <property type="molecule type" value="Genomic_DNA"/>
</dbReference>
<accession>A0A179ETA0</accession>
<evidence type="ECO:0000256" key="2">
    <source>
        <dbReference type="SAM" id="MobiDB-lite"/>
    </source>
</evidence>
<evidence type="ECO:0000313" key="3">
    <source>
        <dbReference type="EMBL" id="GEK36213.1"/>
    </source>
</evidence>
<dbReference type="AlphaFoldDB" id="A0A179ETA0"/>
<sequence>MKDSITEEHHEPETVDMDKHTDESSFDDIKQKASTNLSQLLGDLQAFEQAVREENIPEIYRLYNSHLNDELKRSSNENHEIDQLLMRKIQDRFLQQFPFMELVDEMSPTLSYYKIGTYYHERPTIAIDASLPEIFVLPQIDAEWEQYSQGEVVDYSHELNELDAKVITAQTEIERLDEEIGTYNKKIAALEESKGFLNRKKVDEEIEALAKEKQVYENEKLGWLPYIDEPAKIQKQKEAMMQQAKADQLKAAIVQKEQRQIARYFGGRENFGPAIHQFLMSYLGSENPEAAILDEGGLEE</sequence>
<dbReference type="Proteomes" id="UP000321361">
    <property type="component" value="Unassembled WGS sequence"/>
</dbReference>
<dbReference type="EMBL" id="BJUG01000002">
    <property type="protein sequence ID" value="GEK36213.1"/>
    <property type="molecule type" value="Genomic_DNA"/>
</dbReference>
<evidence type="ECO:0000256" key="1">
    <source>
        <dbReference type="SAM" id="Coils"/>
    </source>
</evidence>
<dbReference type="OrthoDB" id="2191068at2"/>
<reference evidence="4 5" key="1">
    <citation type="submission" date="2016-04" db="EMBL/GenBank/DDBJ databases">
        <title>Draft genome of an Enterococcus thailandicus strain isolated from bovine feces.</title>
        <authorList>
            <person name="Beukers A.G."/>
            <person name="Zaheer R."/>
            <person name="Goji N."/>
            <person name="Cook S.R."/>
            <person name="Amoako K."/>
            <person name="Chaves A.V."/>
            <person name="Ward M.P."/>
            <person name="Mcallister T.A."/>
        </authorList>
    </citation>
    <scope>NUCLEOTIDE SEQUENCE [LARGE SCALE GENOMIC DNA]</scope>
    <source>
        <strain evidence="4 5">F0711D 46</strain>
    </source>
</reference>
<feature type="region of interest" description="Disordered" evidence="2">
    <location>
        <begin position="1"/>
        <end position="29"/>
    </location>
</feature>
<dbReference type="GeneID" id="77487311"/>
<reference evidence="3 6" key="2">
    <citation type="submission" date="2019-07" db="EMBL/GenBank/DDBJ databases">
        <title>Whole genome shotgun sequence of Enterococcus thailandicus NBRC 101867.</title>
        <authorList>
            <person name="Hosoyama A."/>
            <person name="Uohara A."/>
            <person name="Ohji S."/>
            <person name="Ichikawa N."/>
        </authorList>
    </citation>
    <scope>NUCLEOTIDE SEQUENCE [LARGE SCALE GENOMIC DNA]</scope>
    <source>
        <strain evidence="3 6">NBRC 101867</strain>
    </source>
</reference>
<comment type="caution">
    <text evidence="4">The sequence shown here is derived from an EMBL/GenBank/DDBJ whole genome shotgun (WGS) entry which is preliminary data.</text>
</comment>
<organism evidence="4 5">
    <name type="scientific">Enterococcus thailandicus</name>
    <dbReference type="NCBI Taxonomy" id="417368"/>
    <lineage>
        <taxon>Bacteria</taxon>
        <taxon>Bacillati</taxon>
        <taxon>Bacillota</taxon>
        <taxon>Bacilli</taxon>
        <taxon>Lactobacillales</taxon>
        <taxon>Enterococcaceae</taxon>
        <taxon>Enterococcus</taxon>
    </lineage>
</organism>
<keyword evidence="1" id="KW-0175">Coiled coil</keyword>
<feature type="coiled-coil region" evidence="1">
    <location>
        <begin position="159"/>
        <end position="259"/>
    </location>
</feature>
<keyword evidence="5" id="KW-1185">Reference proteome</keyword>
<evidence type="ECO:0000313" key="6">
    <source>
        <dbReference type="Proteomes" id="UP000321361"/>
    </source>
</evidence>
<dbReference type="KEGG" id="eth:CK496_06615"/>
<name>A0A179ETA0_ENTTH</name>
<gene>
    <name evidence="4" type="ORF">A6E74_03210</name>
    <name evidence="3" type="ORF">ETH01_05000</name>
</gene>
<evidence type="ECO:0000313" key="4">
    <source>
        <dbReference type="EMBL" id="OAQ56434.1"/>
    </source>
</evidence>
<protein>
    <submittedName>
        <fullName evidence="4">Viral A-type inclusion protein</fullName>
    </submittedName>
</protein>
<dbReference type="RefSeq" id="WP_067482099.1">
    <property type="nucleotide sequence ID" value="NZ_BJUG01000002.1"/>
</dbReference>
<evidence type="ECO:0000313" key="5">
    <source>
        <dbReference type="Proteomes" id="UP000078516"/>
    </source>
</evidence>
<dbReference type="Proteomes" id="UP000078516">
    <property type="component" value="Unassembled WGS sequence"/>
</dbReference>